<feature type="compositionally biased region" description="Pro residues" evidence="1">
    <location>
        <begin position="7"/>
        <end position="25"/>
    </location>
</feature>
<accession>A0AAD7H0B9</accession>
<name>A0AAD7H0B9_9AGAR</name>
<evidence type="ECO:0000313" key="3">
    <source>
        <dbReference type="Proteomes" id="UP001215598"/>
    </source>
</evidence>
<keyword evidence="3" id="KW-1185">Reference proteome</keyword>
<dbReference type="EMBL" id="JARKIB010000418">
    <property type="protein sequence ID" value="KAJ7709405.1"/>
    <property type="molecule type" value="Genomic_DNA"/>
</dbReference>
<evidence type="ECO:0000256" key="1">
    <source>
        <dbReference type="SAM" id="MobiDB-lite"/>
    </source>
</evidence>
<feature type="region of interest" description="Disordered" evidence="1">
    <location>
        <begin position="68"/>
        <end position="95"/>
    </location>
</feature>
<feature type="compositionally biased region" description="Polar residues" evidence="1">
    <location>
        <begin position="214"/>
        <end position="223"/>
    </location>
</feature>
<feature type="compositionally biased region" description="Basic and acidic residues" evidence="1">
    <location>
        <begin position="79"/>
        <end position="92"/>
    </location>
</feature>
<sequence>MEIREVTPPPADSPLRPQSPLPSPSPLRDLTCLPSPDRDGLIVPPPVTPAAKTHGFWVVFAETELQEGDSGFGDGHPVMLERGKNRKGKGEMDDGQEMSYCRRLKRKLIFDELPSLEEEYAGDPEFSRPVPSWKFWHPGDGKWVKRTESTWMYRREKPDLRRVGETFKPRSSIDTPVQARDGEMPVETMQVETRRRSVEGRQSPASSDGRVSLGPSSRSNSPASMAIDDEYGEALRLAEATPLPEMDVEMEDGETREGLEGGNSMEEIGAAPFTDNNGRDPTTYVRVMGSSLTFTVANMVGWIGVGRMQRVRRMWRIVRGYTVDYVLETEDRATAALIVQDAKVDSRFRNNARFLEKEEMHNATRGLDEQLASLPVSRHVALAFPRRRSEEVNTLGVLVRNEERRGLVRDRLDGVEINDRADSVLHLPLLSASASGSTYAPRPWPLPIAPRAMQRPPPPPVPYATRPKITATMEPLALPAASSVPDLLRRMTPLPRVSSLLARLRPPSTSLMKRVEVKLEERICFGSVVKPRHRPHRRTHKRINKLVDVEMEIAPPLFEVFPWTDAEIDFFIDQEEGAPLPDEMYEPYGDFYDTDEE</sequence>
<comment type="caution">
    <text evidence="2">The sequence shown here is derived from an EMBL/GenBank/DDBJ whole genome shotgun (WGS) entry which is preliminary data.</text>
</comment>
<protein>
    <submittedName>
        <fullName evidence="2">Uncharacterized protein</fullName>
    </submittedName>
</protein>
<dbReference type="Proteomes" id="UP001215598">
    <property type="component" value="Unassembled WGS sequence"/>
</dbReference>
<proteinExistence type="predicted"/>
<feature type="region of interest" description="Disordered" evidence="1">
    <location>
        <begin position="1"/>
        <end position="46"/>
    </location>
</feature>
<gene>
    <name evidence="2" type="ORF">B0H16DRAFT_1745804</name>
</gene>
<reference evidence="2" key="1">
    <citation type="submission" date="2023-03" db="EMBL/GenBank/DDBJ databases">
        <title>Massive genome expansion in bonnet fungi (Mycena s.s.) driven by repeated elements and novel gene families across ecological guilds.</title>
        <authorList>
            <consortium name="Lawrence Berkeley National Laboratory"/>
            <person name="Harder C.B."/>
            <person name="Miyauchi S."/>
            <person name="Viragh M."/>
            <person name="Kuo A."/>
            <person name="Thoen E."/>
            <person name="Andreopoulos B."/>
            <person name="Lu D."/>
            <person name="Skrede I."/>
            <person name="Drula E."/>
            <person name="Henrissat B."/>
            <person name="Morin E."/>
            <person name="Kohler A."/>
            <person name="Barry K."/>
            <person name="LaButti K."/>
            <person name="Morin E."/>
            <person name="Salamov A."/>
            <person name="Lipzen A."/>
            <person name="Mereny Z."/>
            <person name="Hegedus B."/>
            <person name="Baldrian P."/>
            <person name="Stursova M."/>
            <person name="Weitz H."/>
            <person name="Taylor A."/>
            <person name="Grigoriev I.V."/>
            <person name="Nagy L.G."/>
            <person name="Martin F."/>
            <person name="Kauserud H."/>
        </authorList>
    </citation>
    <scope>NUCLEOTIDE SEQUENCE</scope>
    <source>
        <strain evidence="2">CBHHK182m</strain>
    </source>
</reference>
<feature type="region of interest" description="Disordered" evidence="1">
    <location>
        <begin position="164"/>
        <end position="224"/>
    </location>
</feature>
<organism evidence="2 3">
    <name type="scientific">Mycena metata</name>
    <dbReference type="NCBI Taxonomy" id="1033252"/>
    <lineage>
        <taxon>Eukaryota</taxon>
        <taxon>Fungi</taxon>
        <taxon>Dikarya</taxon>
        <taxon>Basidiomycota</taxon>
        <taxon>Agaricomycotina</taxon>
        <taxon>Agaricomycetes</taxon>
        <taxon>Agaricomycetidae</taxon>
        <taxon>Agaricales</taxon>
        <taxon>Marasmiineae</taxon>
        <taxon>Mycenaceae</taxon>
        <taxon>Mycena</taxon>
    </lineage>
</organism>
<evidence type="ECO:0000313" key="2">
    <source>
        <dbReference type="EMBL" id="KAJ7709405.1"/>
    </source>
</evidence>
<dbReference type="AlphaFoldDB" id="A0AAD7H0B9"/>